<dbReference type="InterPro" id="IPR000086">
    <property type="entry name" value="NUDIX_hydrolase_dom"/>
</dbReference>
<dbReference type="EMBL" id="WBUI01000015">
    <property type="protein sequence ID" value="KAB2931183.1"/>
    <property type="molecule type" value="Genomic_DNA"/>
</dbReference>
<evidence type="ECO:0000313" key="3">
    <source>
        <dbReference type="Proteomes" id="UP000460298"/>
    </source>
</evidence>
<protein>
    <submittedName>
        <fullName evidence="2">NUDIX domain-containing protein</fullName>
    </submittedName>
</protein>
<comment type="caution">
    <text evidence="2">The sequence shown here is derived from an EMBL/GenBank/DDBJ whole genome shotgun (WGS) entry which is preliminary data.</text>
</comment>
<dbReference type="SUPFAM" id="SSF55811">
    <property type="entry name" value="Nudix"/>
    <property type="match status" value="1"/>
</dbReference>
<accession>A0A833LXN0</accession>
<dbReference type="Pfam" id="PF00293">
    <property type="entry name" value="NUDIX"/>
    <property type="match status" value="1"/>
</dbReference>
<evidence type="ECO:0000259" key="1">
    <source>
        <dbReference type="PROSITE" id="PS51462"/>
    </source>
</evidence>
<proteinExistence type="predicted"/>
<dbReference type="PROSITE" id="PS51462">
    <property type="entry name" value="NUDIX"/>
    <property type="match status" value="1"/>
</dbReference>
<name>A0A833LXN0_9LEPT</name>
<evidence type="ECO:0000313" key="2">
    <source>
        <dbReference type="EMBL" id="KAB2931183.1"/>
    </source>
</evidence>
<reference evidence="2 3" key="1">
    <citation type="submission" date="2019-10" db="EMBL/GenBank/DDBJ databases">
        <title>Extracellular Electron Transfer in a Candidatus Methanoperedens spp. Enrichment Culture.</title>
        <authorList>
            <person name="Berger S."/>
            <person name="Rangel Shaw D."/>
            <person name="Berben T."/>
            <person name="In 'T Zandt M."/>
            <person name="Frank J."/>
            <person name="Reimann J."/>
            <person name="Jetten M.S.M."/>
            <person name="Welte C.U."/>
        </authorList>
    </citation>
    <scope>NUCLEOTIDE SEQUENCE [LARGE SCALE GENOMIC DNA]</scope>
    <source>
        <strain evidence="2">SB12</strain>
    </source>
</reference>
<dbReference type="Gene3D" id="3.90.79.10">
    <property type="entry name" value="Nucleoside Triphosphate Pyrophosphohydrolase"/>
    <property type="match status" value="1"/>
</dbReference>
<dbReference type="AlphaFoldDB" id="A0A833LXN0"/>
<gene>
    <name evidence="2" type="ORF">F9K24_14625</name>
</gene>
<sequence length="148" mass="16709">MEPGWFQVTLKLFLWHEGRYLALRDSHSGFGDLPGGRIGRDESVNLPAALEREVAEELGGAVELEFHPEPITLFSHYVLKDSAPAFAFVFEGRLKSGQLQLSDEHTDLFWMKASDDPSTLFVGTMLDGVQKYLATNPLSRINENRMKR</sequence>
<organism evidence="2 3">
    <name type="scientific">Leptonema illini</name>
    <dbReference type="NCBI Taxonomy" id="183"/>
    <lineage>
        <taxon>Bacteria</taxon>
        <taxon>Pseudomonadati</taxon>
        <taxon>Spirochaetota</taxon>
        <taxon>Spirochaetia</taxon>
        <taxon>Leptospirales</taxon>
        <taxon>Leptospiraceae</taxon>
        <taxon>Leptonema</taxon>
    </lineage>
</organism>
<dbReference type="Proteomes" id="UP000460298">
    <property type="component" value="Unassembled WGS sequence"/>
</dbReference>
<feature type="domain" description="Nudix hydrolase" evidence="1">
    <location>
        <begin position="4"/>
        <end position="133"/>
    </location>
</feature>
<dbReference type="InterPro" id="IPR015797">
    <property type="entry name" value="NUDIX_hydrolase-like_dom_sf"/>
</dbReference>